<dbReference type="Proteomes" id="UP000321392">
    <property type="component" value="Unassembled WGS sequence"/>
</dbReference>
<reference evidence="2 4" key="2">
    <citation type="submission" date="2018-07" db="EMBL/GenBank/DDBJ databases">
        <title>Genomic Encyclopedia of Type Strains, Phase IV (KMG-IV): sequencing the most valuable type-strain genomes for metagenomic binning, comparative biology and taxonomic classification.</title>
        <authorList>
            <person name="Goeker M."/>
        </authorList>
    </citation>
    <scope>NUCLEOTIDE SEQUENCE [LARGE SCALE GENOMIC DNA]</scope>
    <source>
        <strain evidence="2 4">DSM 19728</strain>
    </source>
</reference>
<keyword evidence="4" id="KW-1185">Reference proteome</keyword>
<evidence type="ECO:0000313" key="2">
    <source>
        <dbReference type="EMBL" id="RDI52234.1"/>
    </source>
</evidence>
<dbReference type="EMBL" id="QQBA01000012">
    <property type="protein sequence ID" value="RDI52234.1"/>
    <property type="molecule type" value="Genomic_DNA"/>
</dbReference>
<keyword evidence="1" id="KW-0732">Signal</keyword>
<evidence type="ECO:0000256" key="1">
    <source>
        <dbReference type="SAM" id="SignalP"/>
    </source>
</evidence>
<evidence type="ECO:0000313" key="3">
    <source>
        <dbReference type="EMBL" id="TWI45620.1"/>
    </source>
</evidence>
<sequence length="86" mass="8932">MKKLVFTALAVVAFSGAAMANTGEVKEDVVFSNENKVEAAVVQGPGDNEGTATPCQESAILLYESIINGGEDKPLLLSALMGLCML</sequence>
<proteinExistence type="predicted"/>
<reference evidence="3" key="3">
    <citation type="submission" date="2019-07" db="EMBL/GenBank/DDBJ databases">
        <authorList>
            <person name="Whitman W."/>
            <person name="Huntemann M."/>
            <person name="Clum A."/>
            <person name="Pillay M."/>
            <person name="Palaniappan K."/>
            <person name="Varghese N."/>
            <person name="Mikhailova N."/>
            <person name="Stamatis D."/>
            <person name="Reddy T."/>
            <person name="Daum C."/>
            <person name="Shapiro N."/>
            <person name="Ivanova N."/>
            <person name="Kyrpides N."/>
            <person name="Woyke T."/>
        </authorList>
    </citation>
    <scope>NUCLEOTIDE SEQUENCE</scope>
    <source>
        <strain evidence="3">CGMCC 1.5380</strain>
    </source>
</reference>
<gene>
    <name evidence="2" type="ORF">DFR66_11279</name>
    <name evidence="3" type="ORF">IQ02_02296</name>
</gene>
<dbReference type="OrthoDB" id="1366510at2"/>
<evidence type="ECO:0000313" key="4">
    <source>
        <dbReference type="Proteomes" id="UP000254518"/>
    </source>
</evidence>
<dbReference type="AlphaFoldDB" id="A0A562PN41"/>
<dbReference type="Proteomes" id="UP000254518">
    <property type="component" value="Unassembled WGS sequence"/>
</dbReference>
<comment type="caution">
    <text evidence="3">The sequence shown here is derived from an EMBL/GenBank/DDBJ whole genome shotgun (WGS) entry which is preliminary data.</text>
</comment>
<name>A0A562PN41_9FLAO</name>
<accession>A0A562PN41</accession>
<feature type="chain" id="PRO_5022695835" evidence="1">
    <location>
        <begin position="21"/>
        <end position="86"/>
    </location>
</feature>
<dbReference type="EMBL" id="VLKX01000012">
    <property type="protein sequence ID" value="TWI45620.1"/>
    <property type="molecule type" value="Genomic_DNA"/>
</dbReference>
<dbReference type="RefSeq" id="WP_146841170.1">
    <property type="nucleotide sequence ID" value="NZ_QQBA01000012.1"/>
</dbReference>
<evidence type="ECO:0000313" key="5">
    <source>
        <dbReference type="Proteomes" id="UP000321392"/>
    </source>
</evidence>
<protein>
    <submittedName>
        <fullName evidence="3">Uncharacterized protein</fullName>
    </submittedName>
</protein>
<reference evidence="3 5" key="1">
    <citation type="journal article" date="2015" name="Stand. Genomic Sci.">
        <title>Genomic Encyclopedia of Bacterial and Archaeal Type Strains, Phase III: the genomes of soil and plant-associated and newly described type strains.</title>
        <authorList>
            <person name="Whitman W.B."/>
            <person name="Woyke T."/>
            <person name="Klenk H.P."/>
            <person name="Zhou Y."/>
            <person name="Lilburn T.G."/>
            <person name="Beck B.J."/>
            <person name="De Vos P."/>
            <person name="Vandamme P."/>
            <person name="Eisen J.A."/>
            <person name="Garrity G."/>
            <person name="Hugenholtz P."/>
            <person name="Kyrpides N.C."/>
        </authorList>
    </citation>
    <scope>NUCLEOTIDE SEQUENCE [LARGE SCALE GENOMIC DNA]</scope>
    <source>
        <strain evidence="3 5">CGMCC 1.5380</strain>
    </source>
</reference>
<feature type="signal peptide" evidence="1">
    <location>
        <begin position="1"/>
        <end position="20"/>
    </location>
</feature>
<organism evidence="3 5">
    <name type="scientific">Flavobacterium glaciei</name>
    <dbReference type="NCBI Taxonomy" id="386300"/>
    <lineage>
        <taxon>Bacteria</taxon>
        <taxon>Pseudomonadati</taxon>
        <taxon>Bacteroidota</taxon>
        <taxon>Flavobacteriia</taxon>
        <taxon>Flavobacteriales</taxon>
        <taxon>Flavobacteriaceae</taxon>
        <taxon>Flavobacterium</taxon>
    </lineage>
</organism>